<feature type="compositionally biased region" description="Low complexity" evidence="1">
    <location>
        <begin position="13"/>
        <end position="22"/>
    </location>
</feature>
<dbReference type="AlphaFoldDB" id="A0A3M6VUE9"/>
<proteinExistence type="predicted"/>
<keyword evidence="4" id="KW-1185">Reference proteome</keyword>
<evidence type="ECO:0000313" key="5">
    <source>
        <dbReference type="Proteomes" id="UP000286097"/>
    </source>
</evidence>
<protein>
    <submittedName>
        <fullName evidence="2">Uncharacterized protein</fullName>
    </submittedName>
</protein>
<sequence length="109" mass="11887">MDFAAHFMKLNSPLGSSLLNSSLKKRKRSFLRDDGSYSDADEMKEDNDDDPRESMATPPRRQSLLGNARPAKRTFADDSSDSGVESDAFSLSTATRPNEPICAASSLPS</sequence>
<feature type="region of interest" description="Disordered" evidence="1">
    <location>
        <begin position="13"/>
        <end position="109"/>
    </location>
</feature>
<feature type="compositionally biased region" description="Acidic residues" evidence="1">
    <location>
        <begin position="39"/>
        <end position="51"/>
    </location>
</feature>
<name>A0A3M6VUE9_9STRA</name>
<evidence type="ECO:0000313" key="2">
    <source>
        <dbReference type="EMBL" id="RMX69226.1"/>
    </source>
</evidence>
<dbReference type="EMBL" id="QKXF01000652">
    <property type="protein sequence ID" value="RQM10133.1"/>
    <property type="molecule type" value="Genomic_DNA"/>
</dbReference>
<dbReference type="STRING" id="542832.A0A3M6VUE9"/>
<dbReference type="VEuPathDB" id="FungiDB:DD237_005297"/>
<reference evidence="4 5" key="1">
    <citation type="submission" date="2018-06" db="EMBL/GenBank/DDBJ databases">
        <title>Comparative genomics of downy mildews reveals potential adaptations to biotrophy.</title>
        <authorList>
            <person name="Fletcher K."/>
            <person name="Klosterman S.J."/>
            <person name="Derevnina L."/>
            <person name="Martin F."/>
            <person name="Koike S."/>
            <person name="Reyes Chin-Wo S."/>
            <person name="Mou B."/>
            <person name="Michelmore R."/>
        </authorList>
    </citation>
    <scope>NUCLEOTIDE SEQUENCE [LARGE SCALE GENOMIC DNA]</scope>
    <source>
        <strain evidence="3 5">R13</strain>
        <strain evidence="2 4">R14</strain>
    </source>
</reference>
<comment type="caution">
    <text evidence="2">The sequence shown here is derived from an EMBL/GenBank/DDBJ whole genome shotgun (WGS) entry which is preliminary data.</text>
</comment>
<evidence type="ECO:0000313" key="4">
    <source>
        <dbReference type="Proteomes" id="UP000282087"/>
    </source>
</evidence>
<organism evidence="2 4">
    <name type="scientific">Peronospora effusa</name>
    <dbReference type="NCBI Taxonomy" id="542832"/>
    <lineage>
        <taxon>Eukaryota</taxon>
        <taxon>Sar</taxon>
        <taxon>Stramenopiles</taxon>
        <taxon>Oomycota</taxon>
        <taxon>Peronosporomycetes</taxon>
        <taxon>Peronosporales</taxon>
        <taxon>Peronosporaceae</taxon>
        <taxon>Peronospora</taxon>
    </lineage>
</organism>
<gene>
    <name evidence="3" type="ORF">DD237_005297</name>
    <name evidence="2" type="ORF">DD238_003766</name>
</gene>
<dbReference type="Proteomes" id="UP000282087">
    <property type="component" value="Unassembled WGS sequence"/>
</dbReference>
<dbReference type="Proteomes" id="UP000286097">
    <property type="component" value="Unassembled WGS sequence"/>
</dbReference>
<accession>A0A3M6VUE9</accession>
<evidence type="ECO:0000256" key="1">
    <source>
        <dbReference type="SAM" id="MobiDB-lite"/>
    </source>
</evidence>
<evidence type="ECO:0000313" key="3">
    <source>
        <dbReference type="EMBL" id="RQM10133.1"/>
    </source>
</evidence>
<dbReference type="EMBL" id="QLLG01000032">
    <property type="protein sequence ID" value="RMX69226.1"/>
    <property type="molecule type" value="Genomic_DNA"/>
</dbReference>